<accession>A0AAN7DGP4</accession>
<dbReference type="Pfam" id="PF12722">
    <property type="entry name" value="Hid1"/>
    <property type="match status" value="2"/>
</dbReference>
<feature type="compositionally biased region" description="Basic and acidic residues" evidence="1">
    <location>
        <begin position="641"/>
        <end position="651"/>
    </location>
</feature>
<evidence type="ECO:0000256" key="1">
    <source>
        <dbReference type="SAM" id="MobiDB-lite"/>
    </source>
</evidence>
<dbReference type="PANTHER" id="PTHR21575">
    <property type="entry name" value="PROTEIN HID1"/>
    <property type="match status" value="1"/>
</dbReference>
<dbReference type="GO" id="GO:0000138">
    <property type="term" value="C:Golgi trans cisterna"/>
    <property type="evidence" value="ECO:0007669"/>
    <property type="project" value="TreeGrafter"/>
</dbReference>
<sequence length="883" mass="100259">MMHSDSSFSSSLLQLHLNMGAADSKLAFRKSVFRLYEETTIPVTENEYWEQFWILPESADDVFSLIGANDIRRTRDTARGNFEILIDKVLNKMQLLLKAQNFPSEQHSINHLLNCCRILTRLVPFVFESTDCLEWEDAFFWTPRQVEKEKKNPDDKPEYDTLPCRGELLLDLTIQALFLAGFTIPISLATKESKVNYAIWENGVGSTIPVSTYKDNEANRTEVLRLLAVLLSKSMYVPPAQLLSKEDLWLRYVAVKLERKIVLVILCSLMNTICNYDPTGWVPYNHVVQGGPREQLVSFCLTNLLILLDYRSPQQADLMRQHDQVASPTSATTDLPASLEVLTLDNPDAIPKTSVELEAFTPADQLANKHEENAFRHYMSKLHRNQDFKFLMDGIHRLLSNPMTAVSTYLPGSTKRVGCFVNVMMMCWRLLEINSRFTKYLVETNRVLDLMVALIFHAVDNKDKMTQLGLVRMCAFMLQTLSSNKDFSAKLNKQFSTHSSLPSSIRLYAFNGTYADFLIISIFSLIASTQGKLSSLYPALILTISNISPYLTNIGVTTASKLLTLFHSMSSPSFLMADEHNFQLTSYLLETFNNIINYQYAENPNLVYSIVLHHNYFEKLDQLTLEGAVAEVERLRQLRESKEIEKTEHSTEAVAVTSSSPTSPPTAESKTEAEVEAAPTKEDDTSLKPPENHIEKGPSDTTEIPQEGDDSKKKEPKPTYASVTASTSSYQEEETKKKKPEPIQVTPTRQDSTSNDSSTVGQVRPSRNGFIPTEAWLSYWKSNIPLGTILAMLKYLVPKVEEKCAEDNNTTLEELMVFLKSIQLEDVLPADESKSIFIRKFQWGEALVIWFRSMMWGQNYVSSMKEHGAWNGTHVKLFQIKEE</sequence>
<dbReference type="Proteomes" id="UP001304243">
    <property type="component" value="Unassembled WGS sequence"/>
</dbReference>
<feature type="compositionally biased region" description="Basic and acidic residues" evidence="1">
    <location>
        <begin position="669"/>
        <end position="698"/>
    </location>
</feature>
<dbReference type="InterPro" id="IPR026705">
    <property type="entry name" value="Hid-1/Ecm30"/>
</dbReference>
<dbReference type="PANTHER" id="PTHR21575:SF12">
    <property type="entry name" value="PROTEIN HID1"/>
    <property type="match status" value="1"/>
</dbReference>
<dbReference type="AlphaFoldDB" id="A0AAN7DGP4"/>
<protein>
    <submittedName>
        <fullName evidence="2">Uncharacterized protein</fullName>
    </submittedName>
</protein>
<feature type="compositionally biased region" description="Low complexity" evidence="1">
    <location>
        <begin position="652"/>
        <end position="668"/>
    </location>
</feature>
<dbReference type="EMBL" id="JASEJX010000014">
    <property type="protein sequence ID" value="KAK4515635.1"/>
    <property type="molecule type" value="Genomic_DNA"/>
</dbReference>
<gene>
    <name evidence="2" type="ORF">ATC70_010586</name>
</gene>
<evidence type="ECO:0000313" key="2">
    <source>
        <dbReference type="EMBL" id="KAK4515635.1"/>
    </source>
</evidence>
<feature type="region of interest" description="Disordered" evidence="1">
    <location>
        <begin position="641"/>
        <end position="766"/>
    </location>
</feature>
<dbReference type="GO" id="GO:0016020">
    <property type="term" value="C:membrane"/>
    <property type="evidence" value="ECO:0007669"/>
    <property type="project" value="TreeGrafter"/>
</dbReference>
<keyword evidence="3" id="KW-1185">Reference proteome</keyword>
<dbReference type="GeneID" id="89954272"/>
<organism evidence="2 3">
    <name type="scientific">Mucor velutinosus</name>
    <dbReference type="NCBI Taxonomy" id="708070"/>
    <lineage>
        <taxon>Eukaryota</taxon>
        <taxon>Fungi</taxon>
        <taxon>Fungi incertae sedis</taxon>
        <taxon>Mucoromycota</taxon>
        <taxon>Mucoromycotina</taxon>
        <taxon>Mucoromycetes</taxon>
        <taxon>Mucorales</taxon>
        <taxon>Mucorineae</taxon>
        <taxon>Mucoraceae</taxon>
        <taxon>Mucor</taxon>
    </lineage>
</organism>
<feature type="compositionally biased region" description="Polar residues" evidence="1">
    <location>
        <begin position="745"/>
        <end position="761"/>
    </location>
</feature>
<dbReference type="RefSeq" id="XP_064682301.1">
    <property type="nucleotide sequence ID" value="XM_064829799.1"/>
</dbReference>
<comment type="caution">
    <text evidence="2">The sequence shown here is derived from an EMBL/GenBank/DDBJ whole genome shotgun (WGS) entry which is preliminary data.</text>
</comment>
<evidence type="ECO:0000313" key="3">
    <source>
        <dbReference type="Proteomes" id="UP001304243"/>
    </source>
</evidence>
<feature type="compositionally biased region" description="Low complexity" evidence="1">
    <location>
        <begin position="719"/>
        <end position="730"/>
    </location>
</feature>
<reference evidence="2 3" key="1">
    <citation type="submission" date="2022-11" db="EMBL/GenBank/DDBJ databases">
        <title>Mucor velutinosus strain NIH1002 WGS.</title>
        <authorList>
            <person name="Subramanian P."/>
            <person name="Mullikin J.C."/>
            <person name="Segre J.A."/>
            <person name="Zelazny A.M."/>
        </authorList>
    </citation>
    <scope>NUCLEOTIDE SEQUENCE [LARGE SCALE GENOMIC DNA]</scope>
    <source>
        <strain evidence="2 3">NIH1002</strain>
    </source>
</reference>
<name>A0AAN7DGP4_9FUNG</name>
<dbReference type="GO" id="GO:0005797">
    <property type="term" value="C:Golgi medial cisterna"/>
    <property type="evidence" value="ECO:0007669"/>
    <property type="project" value="TreeGrafter"/>
</dbReference>
<proteinExistence type="predicted"/>